<reference evidence="2" key="1">
    <citation type="journal article" date="2016" name="Nature">
        <title>The genome of the seagrass Zostera marina reveals angiosperm adaptation to the sea.</title>
        <authorList>
            <person name="Olsen J.L."/>
            <person name="Rouze P."/>
            <person name="Verhelst B."/>
            <person name="Lin Y.-C."/>
            <person name="Bayer T."/>
            <person name="Collen J."/>
            <person name="Dattolo E."/>
            <person name="De Paoli E."/>
            <person name="Dittami S."/>
            <person name="Maumus F."/>
            <person name="Michel G."/>
            <person name="Kersting A."/>
            <person name="Lauritano C."/>
            <person name="Lohaus R."/>
            <person name="Toepel M."/>
            <person name="Tonon T."/>
            <person name="Vanneste K."/>
            <person name="Amirebrahimi M."/>
            <person name="Brakel J."/>
            <person name="Bostroem C."/>
            <person name="Chovatia M."/>
            <person name="Grimwood J."/>
            <person name="Jenkins J.W."/>
            <person name="Jueterbock A."/>
            <person name="Mraz A."/>
            <person name="Stam W.T."/>
            <person name="Tice H."/>
            <person name="Bornberg-Bauer E."/>
            <person name="Green P.J."/>
            <person name="Pearson G.A."/>
            <person name="Procaccini G."/>
            <person name="Duarte C.M."/>
            <person name="Schmutz J."/>
            <person name="Reusch T.B.H."/>
            <person name="Van de Peer Y."/>
        </authorList>
    </citation>
    <scope>NUCLEOTIDE SEQUENCE [LARGE SCALE GENOMIC DNA]</scope>
    <source>
        <strain evidence="2">cv. Finnish</strain>
    </source>
</reference>
<dbReference type="AlphaFoldDB" id="A0A0K9PUG8"/>
<dbReference type="Proteomes" id="UP000036987">
    <property type="component" value="Unassembled WGS sequence"/>
</dbReference>
<organism evidence="1 2">
    <name type="scientific">Zostera marina</name>
    <name type="common">Eelgrass</name>
    <dbReference type="NCBI Taxonomy" id="29655"/>
    <lineage>
        <taxon>Eukaryota</taxon>
        <taxon>Viridiplantae</taxon>
        <taxon>Streptophyta</taxon>
        <taxon>Embryophyta</taxon>
        <taxon>Tracheophyta</taxon>
        <taxon>Spermatophyta</taxon>
        <taxon>Magnoliopsida</taxon>
        <taxon>Liliopsida</taxon>
        <taxon>Zosteraceae</taxon>
        <taxon>Zostera</taxon>
    </lineage>
</organism>
<protein>
    <submittedName>
        <fullName evidence="1">Early response to dehydration 15-like protein</fullName>
    </submittedName>
</protein>
<dbReference type="OrthoDB" id="1918588at2759"/>
<dbReference type="EMBL" id="LFYR01000650">
    <property type="protein sequence ID" value="KMZ71880.1"/>
    <property type="molecule type" value="Genomic_DNA"/>
</dbReference>
<dbReference type="OMA" id="CFQDPQF"/>
<dbReference type="PANTHER" id="PTHR33790">
    <property type="entry name" value="OS05G0344200 PROTEIN"/>
    <property type="match status" value="1"/>
</dbReference>
<sequence length="146" mass="17070">MGMEVMRSSSSGLNPNAPVYIPWAYREVEDFSKEWWDMVKSSPCFRDYWLREVYSQQQQQKEEEEDEDLFDAFCQQQQKEEGGGGVGGGSELDAGKWIKLEMMKWGVKEWRRRSEGISPPKNHIGKVPKKMVNVKRISPRVIQQPR</sequence>
<dbReference type="InterPro" id="IPR040414">
    <property type="entry name" value="CID1/CID2"/>
</dbReference>
<name>A0A0K9PUG8_ZOSMR</name>
<dbReference type="PANTHER" id="PTHR33790:SF1">
    <property type="entry name" value="PROTEIN EARLY RESPONSIVE TO DEHYDRATION 15"/>
    <property type="match status" value="1"/>
</dbReference>
<evidence type="ECO:0000313" key="1">
    <source>
        <dbReference type="EMBL" id="KMZ71880.1"/>
    </source>
</evidence>
<keyword evidence="2" id="KW-1185">Reference proteome</keyword>
<evidence type="ECO:0000313" key="2">
    <source>
        <dbReference type="Proteomes" id="UP000036987"/>
    </source>
</evidence>
<proteinExistence type="predicted"/>
<comment type="caution">
    <text evidence="1">The sequence shown here is derived from an EMBL/GenBank/DDBJ whole genome shotgun (WGS) entry which is preliminary data.</text>
</comment>
<accession>A0A0K9PUG8</accession>
<gene>
    <name evidence="1" type="ORF">ZOSMA_172G00060</name>
</gene>